<name>A0AA85EQ83_9TREM</name>
<keyword evidence="4" id="KW-1185">Reference proteome</keyword>
<feature type="compositionally biased region" description="Low complexity" evidence="2">
    <location>
        <begin position="278"/>
        <end position="298"/>
    </location>
</feature>
<sequence length="1295" mass="141779">MSHHSGYSDSQQPRSSSSSSSSSYLLSSTTPPTSKFITSNTHDSLHSISDQANATGTTCTSVTTTTTTTTTTTSNTSTAGKSTYTLGKEIEIELGSGVSEEDTKLAKNDKNAIDFVFDYCKLWCKTCKDLVFTLEKRATAENESTRIIMKQFQLLESNTINQNGAPYKKQTLNLCRMMIDHCKEVETNNSKRCRELLEVLNRQRTLFEKTRKFLKDKWKADVKRMLDAENSLFKTKTTYYQRCQAGVKLREELATAQNLLNELTASLMQSSSVSFSSALSSSTSTGTTTPSSSFSSVTIMPPTQTNVSGLPVYSTGTSYSSNLISSTVGSNANLTQDLMNDSNIGESNPSNTTSSLSTSTSNQVAKQRVKVERLEKQLGDNDKKEIELMYAYREAVDIANHRLCELEKSKIEILCDTRLTITKSDEVVKDSLAELLNHLYTTRSLMIKQGLLGLLNATEITKRTSTYLKSSKKSWSVEFNSSLIVIRLLIQRRLKMIEIYDWLVQYEIIANAYQDYVPCSDYRVLVELHIQKGIEFIPEKYHFDGFHESKLDTIRLTSRLGKDSGDSTLDILSAHRNLLSLHSDSDSDTETTDLQLNTTGRNSTSLSVVSGGGSSSSSGTGNTTTSSSNNTSLSSSGVASGIVSTSSNVLSTIVEFGSNLFRPDSKKSIRNKRSTINNLSNSTAPPINPIDNLETIAIHEANLEREYLSACYPVARCIAAIEKQENGLATHGIYRVPASKAKVSNLMDLLQSNQLVNSEQIQSDIDLLSQEHPLTLASLVKTQLIALPEPLLTYNLYPNFVELGKAFDLVDSNITDELMKRLQLLINHLSPGNRQLAGLIFHHLHRVAECQSENQMGAVNLGTMFAPTVLRQRPKFQVANMMEFMDNKGQTKVVELLIDRVFQVFGSSEQYDPIKLITAHITSNDDKTTISDYNRMNSARGSISLANCERSKSTCGTIVDSVPDTATNMSSKIHTTNTITTITTATTVSTTTSNKTVNTDIPTSTTFTLVGTTNSNTTHTSNSNNHDNIINIIKVTTTTLPSSGLLRSATISVSPQIRPTGTLLTGALPLYTPYRQNQGFNKDSANIEETPSNTSSDITVSSLHGADKHDKIHKRYNPVIYDKPTNIKPGMRLQDLAKPVSEPTVTISSQISNPPTTGIVTTTSTTTTTVIPSASNIINVNEAPPSSSSSIVRGIKKLYSSSGQHSISPSTIASSITTSKLFHSSDKQNTSNTSSTDPNTNTALSSLIIGRRKPLARLLTLHQAVENSDDVSPVNPTNLDQYSFIDNDLPDSSND</sequence>
<organism evidence="4 5">
    <name type="scientific">Schistosoma rodhaini</name>
    <dbReference type="NCBI Taxonomy" id="6188"/>
    <lineage>
        <taxon>Eukaryota</taxon>
        <taxon>Metazoa</taxon>
        <taxon>Spiralia</taxon>
        <taxon>Lophotrochozoa</taxon>
        <taxon>Platyhelminthes</taxon>
        <taxon>Trematoda</taxon>
        <taxon>Digenea</taxon>
        <taxon>Strigeidida</taxon>
        <taxon>Schistosomatoidea</taxon>
        <taxon>Schistosomatidae</taxon>
        <taxon>Schistosoma</taxon>
    </lineage>
</organism>
<dbReference type="PROSITE" id="PS50238">
    <property type="entry name" value="RHOGAP"/>
    <property type="match status" value="1"/>
</dbReference>
<feature type="region of interest" description="Disordered" evidence="2">
    <location>
        <begin position="56"/>
        <end position="80"/>
    </location>
</feature>
<dbReference type="CDD" id="cd00159">
    <property type="entry name" value="RhoGAP"/>
    <property type="match status" value="1"/>
</dbReference>
<dbReference type="SUPFAM" id="SSF103657">
    <property type="entry name" value="BAR/IMD domain-like"/>
    <property type="match status" value="1"/>
</dbReference>
<feature type="compositionally biased region" description="Low complexity" evidence="2">
    <location>
        <begin position="602"/>
        <end position="637"/>
    </location>
</feature>
<dbReference type="WBParaSite" id="SRDH1_1850.5">
    <property type="protein sequence ID" value="SRDH1_1850.5"/>
    <property type="gene ID" value="SRDH1_1850"/>
</dbReference>
<evidence type="ECO:0000259" key="3">
    <source>
        <dbReference type="PROSITE" id="PS50238"/>
    </source>
</evidence>
<feature type="region of interest" description="Disordered" evidence="2">
    <location>
        <begin position="278"/>
        <end position="300"/>
    </location>
</feature>
<feature type="compositionally biased region" description="Low complexity" evidence="2">
    <location>
        <begin position="56"/>
        <end position="78"/>
    </location>
</feature>
<dbReference type="PANTHER" id="PTHR15228">
    <property type="entry name" value="SPERMATHECAL PHYSIOLOGY VARIANT"/>
    <property type="match status" value="1"/>
</dbReference>
<reference evidence="5" key="2">
    <citation type="submission" date="2023-11" db="UniProtKB">
        <authorList>
            <consortium name="WormBaseParasite"/>
        </authorList>
    </citation>
    <scope>IDENTIFICATION</scope>
</reference>
<dbReference type="InterPro" id="IPR051025">
    <property type="entry name" value="RhoGAP"/>
</dbReference>
<evidence type="ECO:0000313" key="4">
    <source>
        <dbReference type="Proteomes" id="UP000050792"/>
    </source>
</evidence>
<feature type="compositionally biased region" description="Polar residues" evidence="2">
    <location>
        <begin position="335"/>
        <end position="346"/>
    </location>
</feature>
<feature type="compositionally biased region" description="Polar residues" evidence="2">
    <location>
        <begin position="1085"/>
        <end position="1102"/>
    </location>
</feature>
<dbReference type="InterPro" id="IPR008936">
    <property type="entry name" value="Rho_GTPase_activation_prot"/>
</dbReference>
<feature type="region of interest" description="Disordered" evidence="2">
    <location>
        <begin position="335"/>
        <end position="365"/>
    </location>
</feature>
<evidence type="ECO:0000256" key="2">
    <source>
        <dbReference type="SAM" id="MobiDB-lite"/>
    </source>
</evidence>
<feature type="region of interest" description="Disordered" evidence="2">
    <location>
        <begin position="1085"/>
        <end position="1106"/>
    </location>
</feature>
<protein>
    <recommendedName>
        <fullName evidence="3">Rho-GAP domain-containing protein</fullName>
    </recommendedName>
</protein>
<dbReference type="PANTHER" id="PTHR15228:SF25">
    <property type="entry name" value="F-BAR DOMAIN-CONTAINING PROTEIN"/>
    <property type="match status" value="1"/>
</dbReference>
<dbReference type="GO" id="GO:0007165">
    <property type="term" value="P:signal transduction"/>
    <property type="evidence" value="ECO:0007669"/>
    <property type="project" value="InterPro"/>
</dbReference>
<evidence type="ECO:0000256" key="1">
    <source>
        <dbReference type="ARBA" id="ARBA00022468"/>
    </source>
</evidence>
<dbReference type="SMART" id="SM00324">
    <property type="entry name" value="RhoGAP"/>
    <property type="match status" value="1"/>
</dbReference>
<dbReference type="Pfam" id="PF00620">
    <property type="entry name" value="RhoGAP"/>
    <property type="match status" value="1"/>
</dbReference>
<feature type="region of interest" description="Disordered" evidence="2">
    <location>
        <begin position="583"/>
        <end position="637"/>
    </location>
</feature>
<keyword evidence="1" id="KW-0343">GTPase activation</keyword>
<dbReference type="Gene3D" id="1.10.555.10">
    <property type="entry name" value="Rho GTPase activation protein"/>
    <property type="match status" value="1"/>
</dbReference>
<proteinExistence type="predicted"/>
<reference evidence="4" key="1">
    <citation type="submission" date="2022-06" db="EMBL/GenBank/DDBJ databases">
        <authorList>
            <person name="Berger JAMES D."/>
            <person name="Berger JAMES D."/>
        </authorList>
    </citation>
    <scope>NUCLEOTIDE SEQUENCE [LARGE SCALE GENOMIC DNA]</scope>
</reference>
<feature type="compositionally biased region" description="Low complexity" evidence="2">
    <location>
        <begin position="347"/>
        <end position="362"/>
    </location>
</feature>
<feature type="domain" description="Rho-GAP" evidence="3">
    <location>
        <begin position="701"/>
        <end position="905"/>
    </location>
</feature>
<dbReference type="InterPro" id="IPR000198">
    <property type="entry name" value="RhoGAP_dom"/>
</dbReference>
<dbReference type="GO" id="GO:0005096">
    <property type="term" value="F:GTPase activator activity"/>
    <property type="evidence" value="ECO:0007669"/>
    <property type="project" value="UniProtKB-KW"/>
</dbReference>
<feature type="region of interest" description="Disordered" evidence="2">
    <location>
        <begin position="1"/>
        <end position="26"/>
    </location>
</feature>
<dbReference type="GO" id="GO:0051056">
    <property type="term" value="P:regulation of small GTPase mediated signal transduction"/>
    <property type="evidence" value="ECO:0007669"/>
    <property type="project" value="UniProtKB-ARBA"/>
</dbReference>
<dbReference type="Proteomes" id="UP000050792">
    <property type="component" value="Unassembled WGS sequence"/>
</dbReference>
<feature type="region of interest" description="Disordered" evidence="2">
    <location>
        <begin position="1268"/>
        <end position="1295"/>
    </location>
</feature>
<dbReference type="InterPro" id="IPR027267">
    <property type="entry name" value="AH/BAR_dom_sf"/>
</dbReference>
<dbReference type="SUPFAM" id="SSF48350">
    <property type="entry name" value="GTPase activation domain, GAP"/>
    <property type="match status" value="1"/>
</dbReference>
<accession>A0AA85EQ83</accession>
<dbReference type="Gene3D" id="1.20.1270.60">
    <property type="entry name" value="Arfaptin homology (AH) domain/BAR domain"/>
    <property type="match status" value="2"/>
</dbReference>
<evidence type="ECO:0000313" key="5">
    <source>
        <dbReference type="WBParaSite" id="SRDH1_1850.5"/>
    </source>
</evidence>